<reference evidence="2" key="1">
    <citation type="submission" date="2022-12" db="EMBL/GenBank/DDBJ databases">
        <title>Genome assemblies of Blomia tropicalis.</title>
        <authorList>
            <person name="Cui Y."/>
        </authorList>
    </citation>
    <scope>NUCLEOTIDE SEQUENCE</scope>
    <source>
        <tissue evidence="2">Adult mites</tissue>
    </source>
</reference>
<protein>
    <submittedName>
        <fullName evidence="2">Uncharacterized protein</fullName>
    </submittedName>
</protein>
<keyword evidence="3" id="KW-1185">Reference proteome</keyword>
<name>A0A9Q0ME22_BLOTA</name>
<sequence>MVLHQTIVIDDSGVFTRTCEDVKSMEMSSKMPVRSSSIDEQLGYLCWPKRIILHLTSWILMPIQSRKITIKKYFNGDLYLPYVCIVSVFLDIILTIGTVQMGVGSQWDQQLSFNPCKRYEIWRFWTYTLTSKQSPQWKQWGWWFGVIIRQPFTLQAVPLETIFGPYRLMMISIIAIPACTLVTSIIYPYGSMYWQSITMFYVWFFALRICVLMNPTDFTKPRTERNRILESILFVIYTTYLLILIISCGYSPQITLMMAIIGSLFGALLGSTLINDVNSQLEPKWKRMLTKISIIILIIIMFGSFIIHLFVWNHFPKPDSNERDAQFCLNYTDNFIDNYWKQFKSPILRFNDSGHFVIISE</sequence>
<dbReference type="AlphaFoldDB" id="A0A9Q0ME22"/>
<dbReference type="OrthoDB" id="418595at2759"/>
<accession>A0A9Q0ME22</accession>
<proteinExistence type="predicted"/>
<gene>
    <name evidence="2" type="ORF">RDWZM_002274</name>
</gene>
<feature type="transmembrane region" description="Helical" evidence="1">
    <location>
        <begin position="168"/>
        <end position="187"/>
    </location>
</feature>
<evidence type="ECO:0000256" key="1">
    <source>
        <dbReference type="SAM" id="Phobius"/>
    </source>
</evidence>
<keyword evidence="1" id="KW-1133">Transmembrane helix</keyword>
<evidence type="ECO:0000313" key="3">
    <source>
        <dbReference type="Proteomes" id="UP001142055"/>
    </source>
</evidence>
<dbReference type="EMBL" id="JAPWDV010000001">
    <property type="protein sequence ID" value="KAJ6223729.1"/>
    <property type="molecule type" value="Genomic_DNA"/>
</dbReference>
<evidence type="ECO:0000313" key="2">
    <source>
        <dbReference type="EMBL" id="KAJ6223729.1"/>
    </source>
</evidence>
<feature type="transmembrane region" description="Helical" evidence="1">
    <location>
        <begin position="232"/>
        <end position="250"/>
    </location>
</feature>
<feature type="transmembrane region" description="Helical" evidence="1">
    <location>
        <begin position="289"/>
        <end position="311"/>
    </location>
</feature>
<feature type="transmembrane region" description="Helical" evidence="1">
    <location>
        <begin position="79"/>
        <end position="99"/>
    </location>
</feature>
<keyword evidence="1" id="KW-0472">Membrane</keyword>
<dbReference type="Proteomes" id="UP001142055">
    <property type="component" value="Chromosome 1"/>
</dbReference>
<keyword evidence="1" id="KW-0812">Transmembrane</keyword>
<organism evidence="2 3">
    <name type="scientific">Blomia tropicalis</name>
    <name type="common">Mite</name>
    <dbReference type="NCBI Taxonomy" id="40697"/>
    <lineage>
        <taxon>Eukaryota</taxon>
        <taxon>Metazoa</taxon>
        <taxon>Ecdysozoa</taxon>
        <taxon>Arthropoda</taxon>
        <taxon>Chelicerata</taxon>
        <taxon>Arachnida</taxon>
        <taxon>Acari</taxon>
        <taxon>Acariformes</taxon>
        <taxon>Sarcoptiformes</taxon>
        <taxon>Astigmata</taxon>
        <taxon>Glycyphagoidea</taxon>
        <taxon>Echimyopodidae</taxon>
        <taxon>Blomia</taxon>
    </lineage>
</organism>
<feature type="transmembrane region" description="Helical" evidence="1">
    <location>
        <begin position="256"/>
        <end position="277"/>
    </location>
</feature>
<comment type="caution">
    <text evidence="2">The sequence shown here is derived from an EMBL/GenBank/DDBJ whole genome shotgun (WGS) entry which is preliminary data.</text>
</comment>